<accession>A0A4D7CT20</accession>
<organism evidence="6 7">
    <name type="scientific">Vagococcus zengguangii</name>
    <dbReference type="NCBI Taxonomy" id="2571750"/>
    <lineage>
        <taxon>Bacteria</taxon>
        <taxon>Bacillati</taxon>
        <taxon>Bacillota</taxon>
        <taxon>Bacilli</taxon>
        <taxon>Lactobacillales</taxon>
        <taxon>Enterococcaceae</taxon>
        <taxon>Vagococcus</taxon>
    </lineage>
</organism>
<dbReference type="NCBIfam" id="TIGR02228">
    <property type="entry name" value="sigpep_I_arch"/>
    <property type="match status" value="1"/>
</dbReference>
<dbReference type="EMBL" id="CP039712">
    <property type="protein sequence ID" value="QCI85922.1"/>
    <property type="molecule type" value="Genomic_DNA"/>
</dbReference>
<dbReference type="SUPFAM" id="SSF51306">
    <property type="entry name" value="LexA/Signal peptidase"/>
    <property type="match status" value="1"/>
</dbReference>
<sequence>MRLEKKSTDLLSVSSSKGSFLRLVFERISNGLFYFVTLSIIIVSAVLLFDKTSNKTVAGYSMLGVLTDSMSPNQQNIYEDSFRSGDVLITKKTTASELAVGDIITFKPNLASDTLVTHRIIEKKSIEADGSQYFVTKGDNNNSADLPIHEQQIVAKKVLIIPKLGSFILWVQQNLLLAVISVISFLGIIQLINYLIKK</sequence>
<name>A0A4D7CT20_9ENTE</name>
<dbReference type="InterPro" id="IPR036286">
    <property type="entry name" value="LexA/Signal_pep-like_sf"/>
</dbReference>
<dbReference type="PANTHER" id="PTHR10806:SF6">
    <property type="entry name" value="SIGNAL PEPTIDASE COMPLEX CATALYTIC SUBUNIT SEC11"/>
    <property type="match status" value="1"/>
</dbReference>
<keyword evidence="7" id="KW-1185">Reference proteome</keyword>
<evidence type="ECO:0000256" key="3">
    <source>
        <dbReference type="ARBA" id="ARBA00022989"/>
    </source>
</evidence>
<dbReference type="PANTHER" id="PTHR10806">
    <property type="entry name" value="SIGNAL PEPTIDASE COMPLEX CATALYTIC SUBUNIT SEC11"/>
    <property type="match status" value="1"/>
</dbReference>
<evidence type="ECO:0000313" key="6">
    <source>
        <dbReference type="EMBL" id="QCI85922.1"/>
    </source>
</evidence>
<gene>
    <name evidence="6" type="ORF">FA707_02635</name>
</gene>
<evidence type="ECO:0000313" key="7">
    <source>
        <dbReference type="Proteomes" id="UP000298615"/>
    </source>
</evidence>
<evidence type="ECO:0000256" key="5">
    <source>
        <dbReference type="NCBIfam" id="TIGR02228"/>
    </source>
</evidence>
<dbReference type="GO" id="GO:0004252">
    <property type="term" value="F:serine-type endopeptidase activity"/>
    <property type="evidence" value="ECO:0007669"/>
    <property type="project" value="UniProtKB-UniRule"/>
</dbReference>
<evidence type="ECO:0000256" key="2">
    <source>
        <dbReference type="ARBA" id="ARBA00022692"/>
    </source>
</evidence>
<dbReference type="InterPro" id="IPR019533">
    <property type="entry name" value="Peptidase_S26"/>
</dbReference>
<dbReference type="OrthoDB" id="1648066at2"/>
<keyword evidence="2" id="KW-0812">Transmembrane</keyword>
<evidence type="ECO:0000256" key="1">
    <source>
        <dbReference type="ARBA" id="ARBA00004370"/>
    </source>
</evidence>
<comment type="subcellular location">
    <subcellularLocation>
        <location evidence="1">Membrane</location>
    </subcellularLocation>
</comment>
<dbReference type="AlphaFoldDB" id="A0A4D7CT20"/>
<dbReference type="GO" id="GO:0006465">
    <property type="term" value="P:signal peptide processing"/>
    <property type="evidence" value="ECO:0007669"/>
    <property type="project" value="UniProtKB-UniRule"/>
</dbReference>
<keyword evidence="4" id="KW-0472">Membrane</keyword>
<dbReference type="Proteomes" id="UP000298615">
    <property type="component" value="Chromosome"/>
</dbReference>
<keyword evidence="3" id="KW-1133">Transmembrane helix</keyword>
<keyword evidence="6" id="KW-0378">Hydrolase</keyword>
<protein>
    <recommendedName>
        <fullName evidence="5">Signal peptidase I</fullName>
        <ecNumber evidence="5">3.4.21.89</ecNumber>
    </recommendedName>
</protein>
<reference evidence="6 7" key="1">
    <citation type="submission" date="2019-04" db="EMBL/GenBank/DDBJ databases">
        <title>Vagococcus sp. nov., isolated from faeces of yaks (Bos grunniens).</title>
        <authorList>
            <person name="Ge Y."/>
        </authorList>
    </citation>
    <scope>NUCLEOTIDE SEQUENCE [LARGE SCALE GENOMIC DNA]</scope>
    <source>
        <strain evidence="6 7">MN-17</strain>
    </source>
</reference>
<dbReference type="GO" id="GO:0016020">
    <property type="term" value="C:membrane"/>
    <property type="evidence" value="ECO:0007669"/>
    <property type="project" value="UniProtKB-SubCell"/>
</dbReference>
<dbReference type="InterPro" id="IPR001733">
    <property type="entry name" value="Peptidase_S26B"/>
</dbReference>
<dbReference type="KEGG" id="vao:FA707_02635"/>
<dbReference type="GO" id="GO:0009003">
    <property type="term" value="F:signal peptidase activity"/>
    <property type="evidence" value="ECO:0007669"/>
    <property type="project" value="UniProtKB-EC"/>
</dbReference>
<proteinExistence type="predicted"/>
<dbReference type="EC" id="3.4.21.89" evidence="5"/>
<evidence type="ECO:0000256" key="4">
    <source>
        <dbReference type="ARBA" id="ARBA00023136"/>
    </source>
</evidence>
<dbReference type="CDD" id="cd06530">
    <property type="entry name" value="S26_SPase_I"/>
    <property type="match status" value="1"/>
</dbReference>